<feature type="domain" description="D-alanine--D-alanine ligase C-terminal" evidence="2">
    <location>
        <begin position="30"/>
        <end position="191"/>
    </location>
</feature>
<gene>
    <name evidence="3" type="ORF">PCOR1329_LOCUS54118</name>
</gene>
<dbReference type="InterPro" id="IPR011095">
    <property type="entry name" value="Dala_Dala_lig_C"/>
</dbReference>
<dbReference type="SUPFAM" id="SSF56059">
    <property type="entry name" value="Glutathione synthetase ATP-binding domain-like"/>
    <property type="match status" value="1"/>
</dbReference>
<sequence>MQDICAGLRRFVLMQFFLFLSMGITLFTGKDGQSLEEALDTAFSFDSEVLCERYIPLGREVRCAVLEGEDGSLELLPCLEYFLSEESPIRASNDKLVTDSRGVPVTVTTGGRKCPADIDDVLREKLRHLAVSSHKALGCRDYSLYDVRIDPQGEPYFLEACLYCSFAPKSVIVGMCAGKEQQQQEVFETLVNRAIARGKRAASGTQLLGMKASR</sequence>
<dbReference type="EMBL" id="CAUYUJ010016609">
    <property type="protein sequence ID" value="CAK0867112.1"/>
    <property type="molecule type" value="Genomic_DNA"/>
</dbReference>
<comment type="caution">
    <text evidence="3">The sequence shown here is derived from an EMBL/GenBank/DDBJ whole genome shotgun (WGS) entry which is preliminary data.</text>
</comment>
<organism evidence="3 4">
    <name type="scientific">Prorocentrum cordatum</name>
    <dbReference type="NCBI Taxonomy" id="2364126"/>
    <lineage>
        <taxon>Eukaryota</taxon>
        <taxon>Sar</taxon>
        <taxon>Alveolata</taxon>
        <taxon>Dinophyceae</taxon>
        <taxon>Prorocentrales</taxon>
        <taxon>Prorocentraceae</taxon>
        <taxon>Prorocentrum</taxon>
    </lineage>
</organism>
<evidence type="ECO:0000256" key="1">
    <source>
        <dbReference type="SAM" id="Phobius"/>
    </source>
</evidence>
<keyword evidence="1" id="KW-1133">Transmembrane helix</keyword>
<dbReference type="Proteomes" id="UP001189429">
    <property type="component" value="Unassembled WGS sequence"/>
</dbReference>
<keyword evidence="1" id="KW-0472">Membrane</keyword>
<evidence type="ECO:0000259" key="2">
    <source>
        <dbReference type="Pfam" id="PF07478"/>
    </source>
</evidence>
<proteinExistence type="predicted"/>
<evidence type="ECO:0000313" key="4">
    <source>
        <dbReference type="Proteomes" id="UP001189429"/>
    </source>
</evidence>
<accession>A0ABN9V3B1</accession>
<name>A0ABN9V3B1_9DINO</name>
<feature type="transmembrane region" description="Helical" evidence="1">
    <location>
        <begin position="12"/>
        <end position="29"/>
    </location>
</feature>
<keyword evidence="4" id="KW-1185">Reference proteome</keyword>
<dbReference type="PANTHER" id="PTHR23132">
    <property type="entry name" value="D-ALANINE--D-ALANINE LIGASE"/>
    <property type="match status" value="1"/>
</dbReference>
<protein>
    <recommendedName>
        <fullName evidence="2">D-alanine--D-alanine ligase C-terminal domain-containing protein</fullName>
    </recommendedName>
</protein>
<keyword evidence="1" id="KW-0812">Transmembrane</keyword>
<reference evidence="3" key="1">
    <citation type="submission" date="2023-10" db="EMBL/GenBank/DDBJ databases">
        <authorList>
            <person name="Chen Y."/>
            <person name="Shah S."/>
            <person name="Dougan E. K."/>
            <person name="Thang M."/>
            <person name="Chan C."/>
        </authorList>
    </citation>
    <scope>NUCLEOTIDE SEQUENCE [LARGE SCALE GENOMIC DNA]</scope>
</reference>
<dbReference type="Pfam" id="PF07478">
    <property type="entry name" value="Dala_Dala_lig_C"/>
    <property type="match status" value="1"/>
</dbReference>
<dbReference type="PANTHER" id="PTHR23132:SF23">
    <property type="entry name" value="D-ALANINE--D-ALANINE LIGASE B"/>
    <property type="match status" value="1"/>
</dbReference>
<evidence type="ECO:0000313" key="3">
    <source>
        <dbReference type="EMBL" id="CAK0867112.1"/>
    </source>
</evidence>
<dbReference type="Gene3D" id="3.30.470.20">
    <property type="entry name" value="ATP-grasp fold, B domain"/>
    <property type="match status" value="1"/>
</dbReference>